<name>L9X1U9_9EURY</name>
<evidence type="ECO:0000313" key="2">
    <source>
        <dbReference type="Proteomes" id="UP000011688"/>
    </source>
</evidence>
<evidence type="ECO:0000313" key="1">
    <source>
        <dbReference type="EMBL" id="ELY54543.1"/>
    </source>
</evidence>
<keyword evidence="2" id="KW-1185">Reference proteome</keyword>
<gene>
    <name evidence="1" type="ORF">C491_18114</name>
</gene>
<sequence length="21" mass="2195">MIAAAGYPQLIDGSMIGDKRS</sequence>
<comment type="caution">
    <text evidence="1">The sequence shown here is derived from an EMBL/GenBank/DDBJ whole genome shotgun (WGS) entry which is preliminary data.</text>
</comment>
<protein>
    <submittedName>
        <fullName evidence="1">Uncharacterized protein</fullName>
    </submittedName>
</protein>
<proteinExistence type="predicted"/>
<dbReference type="Proteomes" id="UP000011688">
    <property type="component" value="Unassembled WGS sequence"/>
</dbReference>
<dbReference type="EMBL" id="AOIB01000036">
    <property type="protein sequence ID" value="ELY54543.1"/>
    <property type="molecule type" value="Genomic_DNA"/>
</dbReference>
<dbReference type="AlphaFoldDB" id="L9X1U9"/>
<accession>L9X1U9</accession>
<reference evidence="1 2" key="1">
    <citation type="journal article" date="2014" name="PLoS Genet.">
        <title>Phylogenetically driven sequencing of extremely halophilic archaea reveals strategies for static and dynamic osmo-response.</title>
        <authorList>
            <person name="Becker E.A."/>
            <person name="Seitzer P.M."/>
            <person name="Tritt A."/>
            <person name="Larsen D."/>
            <person name="Krusor M."/>
            <person name="Yao A.I."/>
            <person name="Wu D."/>
            <person name="Madern D."/>
            <person name="Eisen J.A."/>
            <person name="Darling A.E."/>
            <person name="Facciotti M.T."/>
        </authorList>
    </citation>
    <scope>NUCLEOTIDE SEQUENCE [LARGE SCALE GENOMIC DNA]</scope>
    <source>
        <strain evidence="1 2">DSM 10524</strain>
    </source>
</reference>
<dbReference type="STRING" id="1227497.C491_18114"/>
<organism evidence="1 2">
    <name type="scientific">Natronococcus amylolyticus DSM 10524</name>
    <dbReference type="NCBI Taxonomy" id="1227497"/>
    <lineage>
        <taxon>Archaea</taxon>
        <taxon>Methanobacteriati</taxon>
        <taxon>Methanobacteriota</taxon>
        <taxon>Stenosarchaea group</taxon>
        <taxon>Halobacteria</taxon>
        <taxon>Halobacteriales</taxon>
        <taxon>Natrialbaceae</taxon>
        <taxon>Natronococcus</taxon>
    </lineage>
</organism>